<proteinExistence type="inferred from homology"/>
<dbReference type="InterPro" id="IPR039920">
    <property type="entry name" value="MMS19"/>
</dbReference>
<keyword evidence="2" id="KW-0234">DNA repair</keyword>
<evidence type="ECO:0000313" key="4">
    <source>
        <dbReference type="EMBL" id="KAF5316427.1"/>
    </source>
</evidence>
<dbReference type="EMBL" id="JAACJJ010000042">
    <property type="protein sequence ID" value="KAF5316427.1"/>
    <property type="molecule type" value="Genomic_DNA"/>
</dbReference>
<dbReference type="GO" id="GO:0016226">
    <property type="term" value="P:iron-sulfur cluster assembly"/>
    <property type="evidence" value="ECO:0007669"/>
    <property type="project" value="UniProtKB-UniRule"/>
</dbReference>
<dbReference type="SUPFAM" id="SSF48371">
    <property type="entry name" value="ARM repeat"/>
    <property type="match status" value="1"/>
</dbReference>
<dbReference type="PANTHER" id="PTHR12891">
    <property type="entry name" value="DNA REPAIR/TRANSCRIPTION PROTEIN MET18/MMS19"/>
    <property type="match status" value="1"/>
</dbReference>
<dbReference type="OrthoDB" id="342900at2759"/>
<dbReference type="GO" id="GO:0097361">
    <property type="term" value="C:cytosolic [4Fe-4S] assembly targeting complex"/>
    <property type="evidence" value="ECO:0007669"/>
    <property type="project" value="UniProtKB-UniRule"/>
</dbReference>
<dbReference type="Gene3D" id="1.25.10.10">
    <property type="entry name" value="Leucine-rich Repeat Variant"/>
    <property type="match status" value="1"/>
</dbReference>
<comment type="function">
    <text evidence="2">Key component of the cytosolic iron-sulfur protein assembly (CIA) complex, a multiprotein complex that mediates the incorporation of iron-sulfur cluster into apoproteins specifically involved in DNA metabolism and genomic integrity. In the CIA complex, MMS19 acts as an adapter between early-acting CIA components and a subset of cellular target iron-sulfur proteins.</text>
</comment>
<comment type="subcellular location">
    <subcellularLocation>
        <location evidence="2">Nucleus</location>
    </subcellularLocation>
</comment>
<accession>A0A8H5B4L2</accession>
<reference evidence="4 5" key="1">
    <citation type="journal article" date="2020" name="ISME J.">
        <title>Uncovering the hidden diversity of litter-decomposition mechanisms in mushroom-forming fungi.</title>
        <authorList>
            <person name="Floudas D."/>
            <person name="Bentzer J."/>
            <person name="Ahren D."/>
            <person name="Johansson T."/>
            <person name="Persson P."/>
            <person name="Tunlid A."/>
        </authorList>
    </citation>
    <scope>NUCLEOTIDE SEQUENCE [LARGE SCALE GENOMIC DNA]</scope>
    <source>
        <strain evidence="4 5">CBS 101986</strain>
    </source>
</reference>
<organism evidence="4 5">
    <name type="scientific">Psilocybe cf. subviscida</name>
    <dbReference type="NCBI Taxonomy" id="2480587"/>
    <lineage>
        <taxon>Eukaryota</taxon>
        <taxon>Fungi</taxon>
        <taxon>Dikarya</taxon>
        <taxon>Basidiomycota</taxon>
        <taxon>Agaricomycotina</taxon>
        <taxon>Agaricomycetes</taxon>
        <taxon>Agaricomycetidae</taxon>
        <taxon>Agaricales</taxon>
        <taxon>Agaricineae</taxon>
        <taxon>Strophariaceae</taxon>
        <taxon>Psilocybe</taxon>
    </lineage>
</organism>
<dbReference type="PANTHER" id="PTHR12891:SF0">
    <property type="entry name" value="MMS19 NUCLEOTIDE EXCISION REPAIR PROTEIN HOMOLOG"/>
    <property type="match status" value="1"/>
</dbReference>
<dbReference type="InterPro" id="IPR011989">
    <property type="entry name" value="ARM-like"/>
</dbReference>
<sequence>MGNQVVDMVRNHKLAMPLSERLYTLFGDSGIAWDASKALGEIASQDSVLTKANHADIKKYVGAVLPRLLEFGKDTSVPARQTAALVSLTSLIKSIPRASYAHELPSLIPLLLLGLDLPDADIRSNVIDTFLAAAEGEKPEKSLVSEHSITLVNAMLKNSKIAEMPSTDILQKVRTSALRYLGVLPGIIRYDVLHPYRATVLRELSTVLDDPKRSVRKEAVDTRTKW</sequence>
<evidence type="ECO:0000256" key="2">
    <source>
        <dbReference type="RuleBase" id="RU367072"/>
    </source>
</evidence>
<feature type="domain" description="MMS19 C-terminal" evidence="3">
    <location>
        <begin position="9"/>
        <end position="185"/>
    </location>
</feature>
<dbReference type="InterPro" id="IPR024687">
    <property type="entry name" value="MMS19_C"/>
</dbReference>
<dbReference type="GO" id="GO:0005634">
    <property type="term" value="C:nucleus"/>
    <property type="evidence" value="ECO:0007669"/>
    <property type="project" value="UniProtKB-SubCell"/>
</dbReference>
<dbReference type="Proteomes" id="UP000567179">
    <property type="component" value="Unassembled WGS sequence"/>
</dbReference>
<keyword evidence="5" id="KW-1185">Reference proteome</keyword>
<comment type="caution">
    <text evidence="4">The sequence shown here is derived from an EMBL/GenBank/DDBJ whole genome shotgun (WGS) entry which is preliminary data.</text>
</comment>
<gene>
    <name evidence="4" type="ORF">D9619_006320</name>
</gene>
<dbReference type="GO" id="GO:0006281">
    <property type="term" value="P:DNA repair"/>
    <property type="evidence" value="ECO:0007669"/>
    <property type="project" value="UniProtKB-UniRule"/>
</dbReference>
<evidence type="ECO:0000259" key="3">
    <source>
        <dbReference type="Pfam" id="PF12460"/>
    </source>
</evidence>
<dbReference type="Pfam" id="PF12460">
    <property type="entry name" value="MMS19_C"/>
    <property type="match status" value="1"/>
</dbReference>
<evidence type="ECO:0000256" key="1">
    <source>
        <dbReference type="ARBA" id="ARBA00009340"/>
    </source>
</evidence>
<dbReference type="GO" id="GO:0051604">
    <property type="term" value="P:protein maturation"/>
    <property type="evidence" value="ECO:0007669"/>
    <property type="project" value="UniProtKB-UniRule"/>
</dbReference>
<evidence type="ECO:0000313" key="5">
    <source>
        <dbReference type="Proteomes" id="UP000567179"/>
    </source>
</evidence>
<keyword evidence="2" id="KW-0227">DNA damage</keyword>
<dbReference type="InterPro" id="IPR016024">
    <property type="entry name" value="ARM-type_fold"/>
</dbReference>
<dbReference type="AlphaFoldDB" id="A0A8H5B4L2"/>
<protein>
    <recommendedName>
        <fullName evidence="2">MMS19 nucleotide excision repair protein</fullName>
    </recommendedName>
</protein>
<name>A0A8H5B4L2_9AGAR</name>
<keyword evidence="2" id="KW-0539">Nucleus</keyword>
<comment type="similarity">
    <text evidence="1 2">Belongs to the MET18/MMS19 family.</text>
</comment>